<sequence>MVPNCATTGGYWQLDRDRFLGIAVIGTQGGETG</sequence>
<dbReference type="AlphaFoldDB" id="A0A4P5ZKW5"/>
<name>A0A4P5ZKW5_PLAAG</name>
<dbReference type="Proteomes" id="UP000299794">
    <property type="component" value="Unassembled WGS sequence"/>
</dbReference>
<dbReference type="EMBL" id="BJCD01000066">
    <property type="protein sequence ID" value="GDZ95774.1"/>
    <property type="molecule type" value="Genomic_DNA"/>
</dbReference>
<protein>
    <submittedName>
        <fullName evidence="1">Uncharacterized protein</fullName>
    </submittedName>
</protein>
<gene>
    <name evidence="1" type="ORF">PA905_42040</name>
</gene>
<evidence type="ECO:0000313" key="1">
    <source>
        <dbReference type="EMBL" id="GDZ95774.1"/>
    </source>
</evidence>
<proteinExistence type="predicted"/>
<reference evidence="2" key="1">
    <citation type="submission" date="2019-02" db="EMBL/GenBank/DDBJ databases">
        <title>Draft genome sequence of Planktothrix agardhii NIES-905.</title>
        <authorList>
            <person name="Yamaguchi H."/>
            <person name="Suzuki S."/>
            <person name="Kawachi M."/>
        </authorList>
    </citation>
    <scope>NUCLEOTIDE SEQUENCE [LARGE SCALE GENOMIC DNA]</scope>
    <source>
        <strain evidence="2">CCAP 1459/11A</strain>
    </source>
</reference>
<organism evidence="1 2">
    <name type="scientific">Planktothrix agardhii CCAP 1459/11A</name>
    <dbReference type="NCBI Taxonomy" id="282420"/>
    <lineage>
        <taxon>Bacteria</taxon>
        <taxon>Bacillati</taxon>
        <taxon>Cyanobacteriota</taxon>
        <taxon>Cyanophyceae</taxon>
        <taxon>Oscillatoriophycideae</taxon>
        <taxon>Oscillatoriales</taxon>
        <taxon>Microcoleaceae</taxon>
        <taxon>Planktothrix</taxon>
    </lineage>
</organism>
<accession>A0A4P5ZKW5</accession>
<comment type="caution">
    <text evidence="1">The sequence shown here is derived from an EMBL/GenBank/DDBJ whole genome shotgun (WGS) entry which is preliminary data.</text>
</comment>
<evidence type="ECO:0000313" key="2">
    <source>
        <dbReference type="Proteomes" id="UP000299794"/>
    </source>
</evidence>